<dbReference type="InterPro" id="IPR037089">
    <property type="entry name" value="Methyl-teptahyd_DH_N_sf"/>
</dbReference>
<feature type="domain" description="Methylene-tetrahydromethanopterin dehydrogenase N-terminal" evidence="1">
    <location>
        <begin position="16"/>
        <end position="96"/>
    </location>
</feature>
<accession>Q4JIQ9</accession>
<dbReference type="InterPro" id="IPR046346">
    <property type="entry name" value="Aminoacid_DH-like_N_sf"/>
</dbReference>
<dbReference type="EMBL" id="DQ084248">
    <property type="protein sequence ID" value="AAY89253.1"/>
    <property type="molecule type" value="Genomic_DNA"/>
</dbReference>
<dbReference type="SUPFAM" id="SSF53223">
    <property type="entry name" value="Aminoacid dehydrogenase-like, N-terminal domain"/>
    <property type="match status" value="1"/>
</dbReference>
<name>Q4JIQ9_9BACT</name>
<dbReference type="AlphaFoldDB" id="Q4JIQ9"/>
<dbReference type="InterPro" id="IPR036291">
    <property type="entry name" value="NAD(P)-bd_dom_sf"/>
</dbReference>
<reference evidence="2" key="2">
    <citation type="journal article" date="2005" name="J. Bacteriol.">
        <title>MtdC, a novel class of methylene tetrahydromethanopterin dehydrogenases.</title>
        <authorList>
            <person name="Vorholt J.A."/>
            <person name="Kalyuzhnaya M.G."/>
            <person name="Hagemeier C.H."/>
            <person name="Lidstrom M.E."/>
            <person name="Chistoserdova L."/>
        </authorList>
    </citation>
    <scope>NUCLEOTIDE SEQUENCE</scope>
</reference>
<evidence type="ECO:0000259" key="1">
    <source>
        <dbReference type="Pfam" id="PF09176"/>
    </source>
</evidence>
<protein>
    <submittedName>
        <fullName evidence="2">NADP-linked methylene tetrahydromethanopterin dehydrogenase</fullName>
    </submittedName>
</protein>
<dbReference type="CDD" id="cd01078">
    <property type="entry name" value="NAD_bind_H4MPT_DH"/>
    <property type="match status" value="1"/>
</dbReference>
<dbReference type="Pfam" id="PF09176">
    <property type="entry name" value="Mpt_N"/>
    <property type="match status" value="1"/>
</dbReference>
<dbReference type="Gene3D" id="3.40.50.720">
    <property type="entry name" value="NAD(P)-binding Rossmann-like Domain"/>
    <property type="match status" value="1"/>
</dbReference>
<reference evidence="2" key="1">
    <citation type="journal article" date="2005" name="Appl. Environ. Microbiol.">
        <title>Highly divergent genes for methanopterin-linked C1 transfer reactions in Lake Washington, assessed via metagenomic analysis and mRNA detection.</title>
        <authorList>
            <person name="Kalyuzhnaya M.G."/>
            <person name="Bowerman S."/>
            <person name="Nercessian O."/>
            <person name="Lidstrom M.E."/>
            <person name="Chistoserdova L."/>
        </authorList>
    </citation>
    <scope>NUCLEOTIDE SEQUENCE</scope>
</reference>
<dbReference type="InterPro" id="IPR015259">
    <property type="entry name" value="Methyl-teptahyd_DH_N"/>
</dbReference>
<evidence type="ECO:0000313" key="2">
    <source>
        <dbReference type="EMBL" id="AAY89253.1"/>
    </source>
</evidence>
<proteinExistence type="predicted"/>
<dbReference type="SUPFAM" id="SSF51735">
    <property type="entry name" value="NAD(P)-binding Rossmann-fold domains"/>
    <property type="match status" value="1"/>
</dbReference>
<dbReference type="Gene3D" id="3.40.50.10280">
    <property type="entry name" value="Methylene-tetrahydromethanopterin dehydrogenase, N-terminal domain"/>
    <property type="match status" value="1"/>
</dbReference>
<organism evidence="2">
    <name type="scientific">uncultured bacterium BAC-L1N9</name>
    <dbReference type="NCBI Taxonomy" id="333371"/>
    <lineage>
        <taxon>Bacteria</taxon>
        <taxon>environmental samples</taxon>
    </lineage>
</organism>
<sequence length="285" mass="29799">MRKLLLQLDSSRHSSVFDQVVAYDAGADEIMSYGGVVPEDVRDLVHGLMFTRAPKSLKSSAVWIGGNNMSQGEQLLAMAVDAMFAPFTVSVMLDSNGSNTTAVAAVVKIEQALGDVKGKRALVVAGTGPVGQRAAGLLALGGATVTITSRKPEQGEKARRSIGERFQMPVDSAPLSDASQAAALLEGVDILLNSGPAGVMMVPQTAWANRGIKVAVDLNAVSPLGIEGVDLNDAGVTRHGAQVYGAFGVGNFKTKLHKRCIARLFEANDIVLDAETIADIARGMV</sequence>
<dbReference type="InterPro" id="IPR035015">
    <property type="entry name" value="NAD-bd_H4MPT_DH"/>
</dbReference>